<evidence type="ECO:0000256" key="1">
    <source>
        <dbReference type="SAM" id="MobiDB-lite"/>
    </source>
</evidence>
<dbReference type="Proteomes" id="UP000824243">
    <property type="component" value="Unassembled WGS sequence"/>
</dbReference>
<evidence type="ECO:0000313" key="4">
    <source>
        <dbReference type="Proteomes" id="UP000824243"/>
    </source>
</evidence>
<protein>
    <submittedName>
        <fullName evidence="3">Uncharacterized protein</fullName>
    </submittedName>
</protein>
<feature type="transmembrane region" description="Helical" evidence="2">
    <location>
        <begin position="32"/>
        <end position="50"/>
    </location>
</feature>
<reference evidence="3" key="1">
    <citation type="journal article" date="2021" name="PeerJ">
        <title>Extensive microbial diversity within the chicken gut microbiome revealed by metagenomics and culture.</title>
        <authorList>
            <person name="Gilroy R."/>
            <person name="Ravi A."/>
            <person name="Getino M."/>
            <person name="Pursley I."/>
            <person name="Horton D.L."/>
            <person name="Alikhan N.F."/>
            <person name="Baker D."/>
            <person name="Gharbi K."/>
            <person name="Hall N."/>
            <person name="Watson M."/>
            <person name="Adriaenssens E.M."/>
            <person name="Foster-Nyarko E."/>
            <person name="Jarju S."/>
            <person name="Secka A."/>
            <person name="Antonio M."/>
            <person name="Oren A."/>
            <person name="Chaudhuri R.R."/>
            <person name="La Ragione R."/>
            <person name="Hildebrand F."/>
            <person name="Pallen M.J."/>
        </authorList>
    </citation>
    <scope>NUCLEOTIDE SEQUENCE</scope>
    <source>
        <strain evidence="3">ChiSjej5B23-15282</strain>
    </source>
</reference>
<gene>
    <name evidence="3" type="ORF">H9981_00620</name>
</gene>
<evidence type="ECO:0000256" key="2">
    <source>
        <dbReference type="SAM" id="Phobius"/>
    </source>
</evidence>
<keyword evidence="2" id="KW-1133">Transmembrane helix</keyword>
<reference evidence="3" key="2">
    <citation type="submission" date="2021-04" db="EMBL/GenBank/DDBJ databases">
        <authorList>
            <person name="Gilroy R."/>
        </authorList>
    </citation>
    <scope>NUCLEOTIDE SEQUENCE</scope>
    <source>
        <strain evidence="3">ChiSjej5B23-15282</strain>
    </source>
</reference>
<keyword evidence="2" id="KW-0472">Membrane</keyword>
<name>A0A9D1VVA5_9FIRM</name>
<dbReference type="AlphaFoldDB" id="A0A9D1VVA5"/>
<dbReference type="EMBL" id="DXFA01000011">
    <property type="protein sequence ID" value="HIX47521.1"/>
    <property type="molecule type" value="Genomic_DNA"/>
</dbReference>
<feature type="region of interest" description="Disordered" evidence="1">
    <location>
        <begin position="1"/>
        <end position="27"/>
    </location>
</feature>
<sequence length="179" mass="20969">MRKQRNVDKVYRDKGNRGERERKSRRKRKQKAAAILIAAFFLLCGAGSWYRRWQAGHTGIPDAVSSRTENGECFLDVTANADRIEDTEGFARTVIQMCRENSFRSIRLSTDLYGYPERLEINVYLHREEVNKEEPVMRIRYEPAEDPVEGEGGEKYNIKDHVGKYKLYVDGKEIPCYYY</sequence>
<proteinExistence type="predicted"/>
<keyword evidence="2" id="KW-0812">Transmembrane</keyword>
<evidence type="ECO:0000313" key="3">
    <source>
        <dbReference type="EMBL" id="HIX47521.1"/>
    </source>
</evidence>
<accession>A0A9D1VVA5</accession>
<feature type="compositionally biased region" description="Basic and acidic residues" evidence="1">
    <location>
        <begin position="1"/>
        <end position="22"/>
    </location>
</feature>
<comment type="caution">
    <text evidence="3">The sequence shown here is derived from an EMBL/GenBank/DDBJ whole genome shotgun (WGS) entry which is preliminary data.</text>
</comment>
<organism evidence="3 4">
    <name type="scientific">Candidatus Mediterraneibacter caccavium</name>
    <dbReference type="NCBI Taxonomy" id="2838661"/>
    <lineage>
        <taxon>Bacteria</taxon>
        <taxon>Bacillati</taxon>
        <taxon>Bacillota</taxon>
        <taxon>Clostridia</taxon>
        <taxon>Lachnospirales</taxon>
        <taxon>Lachnospiraceae</taxon>
        <taxon>Mediterraneibacter</taxon>
    </lineage>
</organism>